<organism evidence="9 10">
    <name type="scientific">Microbacterium bovistercoris</name>
    <dbReference type="NCBI Taxonomy" id="2293570"/>
    <lineage>
        <taxon>Bacteria</taxon>
        <taxon>Bacillati</taxon>
        <taxon>Actinomycetota</taxon>
        <taxon>Actinomycetes</taxon>
        <taxon>Micrococcales</taxon>
        <taxon>Microbacteriaceae</taxon>
        <taxon>Microbacterium</taxon>
    </lineage>
</organism>
<dbReference type="GO" id="GO:0022857">
    <property type="term" value="F:transmembrane transporter activity"/>
    <property type="evidence" value="ECO:0007669"/>
    <property type="project" value="InterPro"/>
</dbReference>
<keyword evidence="5 7" id="KW-1133">Transmembrane helix</keyword>
<feature type="transmembrane region" description="Helical" evidence="7">
    <location>
        <begin position="273"/>
        <end position="293"/>
    </location>
</feature>
<name>A0A371NUL7_9MICO</name>
<keyword evidence="4 7" id="KW-0812">Transmembrane</keyword>
<dbReference type="Proteomes" id="UP000262172">
    <property type="component" value="Unassembled WGS sequence"/>
</dbReference>
<dbReference type="PRINTS" id="PR01988">
    <property type="entry name" value="EXPORTERBACE"/>
</dbReference>
<dbReference type="InterPro" id="IPR036259">
    <property type="entry name" value="MFS_trans_sf"/>
</dbReference>
<keyword evidence="3" id="KW-1003">Cell membrane</keyword>
<keyword evidence="10" id="KW-1185">Reference proteome</keyword>
<feature type="transmembrane region" description="Helical" evidence="7">
    <location>
        <begin position="234"/>
        <end position="253"/>
    </location>
</feature>
<dbReference type="AlphaFoldDB" id="A0A371NUL7"/>
<feature type="transmembrane region" description="Helical" evidence="7">
    <location>
        <begin position="326"/>
        <end position="351"/>
    </location>
</feature>
<evidence type="ECO:0000256" key="1">
    <source>
        <dbReference type="ARBA" id="ARBA00004651"/>
    </source>
</evidence>
<dbReference type="SUPFAM" id="SSF103473">
    <property type="entry name" value="MFS general substrate transporter"/>
    <property type="match status" value="1"/>
</dbReference>
<evidence type="ECO:0000256" key="3">
    <source>
        <dbReference type="ARBA" id="ARBA00022475"/>
    </source>
</evidence>
<dbReference type="PANTHER" id="PTHR23513:SF6">
    <property type="entry name" value="MAJOR FACILITATOR SUPERFAMILY ASSOCIATED DOMAIN-CONTAINING PROTEIN"/>
    <property type="match status" value="1"/>
</dbReference>
<feature type="transmembrane region" description="Helical" evidence="7">
    <location>
        <begin position="387"/>
        <end position="407"/>
    </location>
</feature>
<feature type="transmembrane region" description="Helical" evidence="7">
    <location>
        <begin position="91"/>
        <end position="109"/>
    </location>
</feature>
<feature type="transmembrane region" description="Helical" evidence="7">
    <location>
        <begin position="59"/>
        <end position="79"/>
    </location>
</feature>
<evidence type="ECO:0000259" key="8">
    <source>
        <dbReference type="PROSITE" id="PS50850"/>
    </source>
</evidence>
<sequence length="416" mass="43580">MTEADTRPTQRIGIGTAVSSLRGNRNFQLLWTSNLFFFGGVWTQTLVLGWMAFEMTGSEFLVALFTAVRLAPLLLGPIAGALTDRFDKVRLLLVACGWATTAIAVVSFLASFGMLSYWVLVAGGLAIGLAQSPSQTARASLALELVGTANLSNANALNSLAMNMTQVVGPAIGGAMIAGLGAPAALWVSTAWYAISFALLLLPLRSIPHVAHAEPESVLRMLVSGFRLIGGNRLAVCVLMVTVVANTFLWPVYQSFMPVFADQRFGLDADGLGVMLSCSGIGGLIGSVVIASLGDFRNKGALFVFGTMVWGALWAVFAMLTSPPAGFLVLAIAGFASAAFGVLQTTLLLIVTAKPLHGRVLGLQELAIGMIPIGSLLLGVLAQTFGVAVVTFWAAVLLVLSVGIVAVRTPSVLRIR</sequence>
<proteinExistence type="predicted"/>
<evidence type="ECO:0000313" key="9">
    <source>
        <dbReference type="EMBL" id="REJ06106.1"/>
    </source>
</evidence>
<feature type="transmembrane region" description="Helical" evidence="7">
    <location>
        <begin position="29"/>
        <end position="53"/>
    </location>
</feature>
<feature type="transmembrane region" description="Helical" evidence="7">
    <location>
        <begin position="300"/>
        <end position="320"/>
    </location>
</feature>
<gene>
    <name evidence="9" type="ORF">DY023_07395</name>
</gene>
<feature type="transmembrane region" description="Helical" evidence="7">
    <location>
        <begin position="363"/>
        <end position="381"/>
    </location>
</feature>
<dbReference type="InterPro" id="IPR022324">
    <property type="entry name" value="Bacilysin_exporter_BacE_put"/>
</dbReference>
<comment type="caution">
    <text evidence="9">The sequence shown here is derived from an EMBL/GenBank/DDBJ whole genome shotgun (WGS) entry which is preliminary data.</text>
</comment>
<evidence type="ECO:0000256" key="4">
    <source>
        <dbReference type="ARBA" id="ARBA00022692"/>
    </source>
</evidence>
<dbReference type="Pfam" id="PF05977">
    <property type="entry name" value="MFS_3"/>
    <property type="match status" value="1"/>
</dbReference>
<keyword evidence="2" id="KW-0813">Transport</keyword>
<dbReference type="CDD" id="cd06173">
    <property type="entry name" value="MFS_MefA_like"/>
    <property type="match status" value="1"/>
</dbReference>
<evidence type="ECO:0000256" key="7">
    <source>
        <dbReference type="SAM" id="Phobius"/>
    </source>
</evidence>
<evidence type="ECO:0000313" key="10">
    <source>
        <dbReference type="Proteomes" id="UP000262172"/>
    </source>
</evidence>
<dbReference type="RefSeq" id="WP_116241704.1">
    <property type="nucleotide sequence ID" value="NZ_QUAB01000038.1"/>
</dbReference>
<keyword evidence="6 7" id="KW-0472">Membrane</keyword>
<dbReference type="PROSITE" id="PS50850">
    <property type="entry name" value="MFS"/>
    <property type="match status" value="1"/>
</dbReference>
<dbReference type="PANTHER" id="PTHR23513">
    <property type="entry name" value="INTEGRAL MEMBRANE EFFLUX PROTEIN-RELATED"/>
    <property type="match status" value="1"/>
</dbReference>
<protein>
    <submittedName>
        <fullName evidence="9">MFS transporter</fullName>
    </submittedName>
</protein>
<dbReference type="EMBL" id="QUAB01000038">
    <property type="protein sequence ID" value="REJ06106.1"/>
    <property type="molecule type" value="Genomic_DNA"/>
</dbReference>
<accession>A0A371NUL7</accession>
<dbReference type="InterPro" id="IPR020846">
    <property type="entry name" value="MFS_dom"/>
</dbReference>
<feature type="transmembrane region" description="Helical" evidence="7">
    <location>
        <begin position="167"/>
        <end position="186"/>
    </location>
</feature>
<dbReference type="OrthoDB" id="9775268at2"/>
<comment type="subcellular location">
    <subcellularLocation>
        <location evidence="1">Cell membrane</location>
        <topology evidence="1">Multi-pass membrane protein</topology>
    </subcellularLocation>
</comment>
<evidence type="ECO:0000256" key="2">
    <source>
        <dbReference type="ARBA" id="ARBA00022448"/>
    </source>
</evidence>
<dbReference type="GO" id="GO:0005886">
    <property type="term" value="C:plasma membrane"/>
    <property type="evidence" value="ECO:0007669"/>
    <property type="project" value="UniProtKB-SubCell"/>
</dbReference>
<dbReference type="InterPro" id="IPR010290">
    <property type="entry name" value="TM_effector"/>
</dbReference>
<reference evidence="9 10" key="1">
    <citation type="submission" date="2018-08" db="EMBL/GenBank/DDBJ databases">
        <title>Isolation, diversity and antifungal activity of Actinobacteria from cow dung.</title>
        <authorList>
            <person name="Ling L."/>
        </authorList>
    </citation>
    <scope>NUCLEOTIDE SEQUENCE [LARGE SCALE GENOMIC DNA]</scope>
    <source>
        <strain evidence="9 10">NEAU-LLE</strain>
    </source>
</reference>
<dbReference type="Gene3D" id="1.20.1250.20">
    <property type="entry name" value="MFS general substrate transporter like domains"/>
    <property type="match status" value="2"/>
</dbReference>
<evidence type="ECO:0000256" key="5">
    <source>
        <dbReference type="ARBA" id="ARBA00022989"/>
    </source>
</evidence>
<feature type="domain" description="Major facilitator superfamily (MFS) profile" evidence="8">
    <location>
        <begin position="12"/>
        <end position="413"/>
    </location>
</feature>
<evidence type="ECO:0000256" key="6">
    <source>
        <dbReference type="ARBA" id="ARBA00023136"/>
    </source>
</evidence>